<gene>
    <name evidence="1" type="ORF">DICVIV_09281</name>
</gene>
<evidence type="ECO:0000313" key="1">
    <source>
        <dbReference type="EMBL" id="KJH44674.1"/>
    </source>
</evidence>
<accession>A0A0D8XLM8</accession>
<dbReference type="EMBL" id="KN716456">
    <property type="protein sequence ID" value="KJH44674.1"/>
    <property type="molecule type" value="Genomic_DNA"/>
</dbReference>
<keyword evidence="2" id="KW-1185">Reference proteome</keyword>
<dbReference type="AlphaFoldDB" id="A0A0D8XLM8"/>
<evidence type="ECO:0000313" key="2">
    <source>
        <dbReference type="Proteomes" id="UP000053766"/>
    </source>
</evidence>
<reference evidence="2" key="2">
    <citation type="journal article" date="2016" name="Sci. Rep.">
        <title>Dictyocaulus viviparus genome, variome and transcriptome elucidate lungworm biology and support future intervention.</title>
        <authorList>
            <person name="McNulty S.N."/>
            <person name="Strube C."/>
            <person name="Rosa B.A."/>
            <person name="Martin J.C."/>
            <person name="Tyagi R."/>
            <person name="Choi Y.J."/>
            <person name="Wang Q."/>
            <person name="Hallsworth Pepin K."/>
            <person name="Zhang X."/>
            <person name="Ozersky P."/>
            <person name="Wilson R.K."/>
            <person name="Sternberg P.W."/>
            <person name="Gasser R.B."/>
            <person name="Mitreva M."/>
        </authorList>
    </citation>
    <scope>NUCLEOTIDE SEQUENCE [LARGE SCALE GENOMIC DNA]</scope>
    <source>
        <strain evidence="2">HannoverDv2000</strain>
    </source>
</reference>
<proteinExistence type="predicted"/>
<name>A0A0D8XLM8_DICVI</name>
<organism evidence="1 2">
    <name type="scientific">Dictyocaulus viviparus</name>
    <name type="common">Bovine lungworm</name>
    <dbReference type="NCBI Taxonomy" id="29172"/>
    <lineage>
        <taxon>Eukaryota</taxon>
        <taxon>Metazoa</taxon>
        <taxon>Ecdysozoa</taxon>
        <taxon>Nematoda</taxon>
        <taxon>Chromadorea</taxon>
        <taxon>Rhabditida</taxon>
        <taxon>Rhabditina</taxon>
        <taxon>Rhabditomorpha</taxon>
        <taxon>Strongyloidea</taxon>
        <taxon>Metastrongylidae</taxon>
        <taxon>Dictyocaulus</taxon>
    </lineage>
</organism>
<protein>
    <submittedName>
        <fullName evidence="1">Uncharacterized protein</fullName>
    </submittedName>
</protein>
<dbReference type="Proteomes" id="UP000053766">
    <property type="component" value="Unassembled WGS sequence"/>
</dbReference>
<sequence>MGFLASLSILFLCYGQMYSYTRYLTTFDQAQLLEYNNNMHSNSPSYVLPM</sequence>
<reference evidence="1 2" key="1">
    <citation type="submission" date="2013-11" db="EMBL/GenBank/DDBJ databases">
        <title>Draft genome of the bovine lungworm Dictyocaulus viviparus.</title>
        <authorList>
            <person name="Mitreva M."/>
        </authorList>
    </citation>
    <scope>NUCLEOTIDE SEQUENCE [LARGE SCALE GENOMIC DNA]</scope>
    <source>
        <strain evidence="1 2">HannoverDv2000</strain>
    </source>
</reference>